<reference evidence="5" key="2">
    <citation type="submission" date="2023-05" db="EMBL/GenBank/DDBJ databases">
        <authorList>
            <person name="Schelkunov M.I."/>
        </authorList>
    </citation>
    <scope>NUCLEOTIDE SEQUENCE</scope>
    <source>
        <strain evidence="5">Hsosn_3</strain>
        <tissue evidence="5">Leaf</tissue>
    </source>
</reference>
<evidence type="ECO:0000259" key="4">
    <source>
        <dbReference type="PROSITE" id="PS50071"/>
    </source>
</evidence>
<feature type="domain" description="Homeobox" evidence="4">
    <location>
        <begin position="741"/>
        <end position="808"/>
    </location>
</feature>
<organism evidence="5 6">
    <name type="scientific">Heracleum sosnowskyi</name>
    <dbReference type="NCBI Taxonomy" id="360622"/>
    <lineage>
        <taxon>Eukaryota</taxon>
        <taxon>Viridiplantae</taxon>
        <taxon>Streptophyta</taxon>
        <taxon>Embryophyta</taxon>
        <taxon>Tracheophyta</taxon>
        <taxon>Spermatophyta</taxon>
        <taxon>Magnoliopsida</taxon>
        <taxon>eudicotyledons</taxon>
        <taxon>Gunneridae</taxon>
        <taxon>Pentapetalae</taxon>
        <taxon>asterids</taxon>
        <taxon>campanulids</taxon>
        <taxon>Apiales</taxon>
        <taxon>Apiaceae</taxon>
        <taxon>Apioideae</taxon>
        <taxon>apioid superclade</taxon>
        <taxon>Tordylieae</taxon>
        <taxon>Tordyliinae</taxon>
        <taxon>Heracleum</taxon>
    </lineage>
</organism>
<feature type="DNA-binding region" description="Homeobox" evidence="2">
    <location>
        <begin position="743"/>
        <end position="809"/>
    </location>
</feature>
<dbReference type="AlphaFoldDB" id="A0AAD8M085"/>
<accession>A0AAD8M085</accession>
<protein>
    <submittedName>
        <fullName evidence="5">Nodulin homeobox</fullName>
    </submittedName>
</protein>
<dbReference type="InterPro" id="IPR057287">
    <property type="entry name" value="Ndx_N"/>
</dbReference>
<feature type="region of interest" description="Disordered" evidence="3">
    <location>
        <begin position="839"/>
        <end position="866"/>
    </location>
</feature>
<keyword evidence="2 5" id="KW-0371">Homeobox</keyword>
<dbReference type="InterPro" id="IPR039325">
    <property type="entry name" value="NDX"/>
</dbReference>
<evidence type="ECO:0000256" key="3">
    <source>
        <dbReference type="SAM" id="MobiDB-lite"/>
    </source>
</evidence>
<feature type="region of interest" description="Disordered" evidence="3">
    <location>
        <begin position="667"/>
        <end position="721"/>
    </location>
</feature>
<comment type="caution">
    <text evidence="5">The sequence shown here is derived from an EMBL/GenBank/DDBJ whole genome shotgun (WGS) entry which is preliminary data.</text>
</comment>
<dbReference type="CDD" id="cd00086">
    <property type="entry name" value="homeodomain"/>
    <property type="match status" value="1"/>
</dbReference>
<keyword evidence="2 5" id="KW-0238">DNA-binding</keyword>
<dbReference type="GO" id="GO:0005634">
    <property type="term" value="C:nucleus"/>
    <property type="evidence" value="ECO:0007669"/>
    <property type="project" value="UniProtKB-SubCell"/>
</dbReference>
<dbReference type="PANTHER" id="PTHR35743:SF1">
    <property type="entry name" value="NODULIN HOMEOBOX"/>
    <property type="match status" value="1"/>
</dbReference>
<dbReference type="InterPro" id="IPR056560">
    <property type="entry name" value="HTH_NDX"/>
</dbReference>
<dbReference type="Gene3D" id="1.10.10.60">
    <property type="entry name" value="Homeodomain-like"/>
    <property type="match status" value="1"/>
</dbReference>
<sequence length="974" mass="108659">MISMWSDTTSFHERVLTIIYSGNISLSQTPLPLVSIIYTHNFLQFHLNYSFNSLQLLHFHLNFSLPRLRRMRPGNDVPRQLNPKVIDFIAAVNTLHGHSCQDLGKLFKDSNNYTLKLNIENGSSIQIDIEDLAKLPIHLMAKLVQSNLDEDLLKYALFGIRLLRTLYDTTPRNSKLEQIMLDDIPLLKQLVELIFYVLITLNFYTQVHQPSTPVMLLHSTIVGSSLLLFDKFVSPQVSEVANVIVGHPKVDAFMDAAFSAVLIDVEVLRVRMSGGSPNSAGSIAEDSIQHLCVQCEVSLSFLHSLCQQKNFRDRLVKHKVLCEAGILLLVQAVLDLDITAFPDTHFVGGAVSRMKSKVLSIMLNLCEAESISYLDEVASTTGSLTLAKSVAFKVLELLKTLFSKSHKEPRSCSDKDIPKGHLQLNAMRLADVFSDDSNFRSYITSHITEVLTTLLSLRNGEFLSSWCSDLAWEEDATLEYDPFLAAEWVLNLLSSKPCVVSCSQYAFIPSNTPRASYAHQRTSLLVKVIANLHCFVPDICKEEKDLFLSKFFQCLQKGLSKTSNGLFSNPAAEKVASISKNLSSLLSHAESLIPSYLNEEDVQLLRAFVSQLGPMMSTLEKQENQSTGGCSSVLSIKASPDHNNGISDLKVGVCKNSALQEVDQSYVGKVTDQADDESRNRDKDKPGRLAACGLREIEGVAQNVETSGSDSSDTRGKNSIDQIDDIQDDEKAGTIKFAEQQRRKRKRTIMNDKQTGIIEEALKDKPDMQRHRAALQLWADRLSEHGSEVTASQLKNWLNNRRAKLARAAKDVRGLAEGDNSHYDKQGGSGIRALNESSETPVEDLSTPWTPQVGVRNDSGGSMPRINCNKNSRNVVAELVDIPPVEGQYVMVVDGQGTEVGKGKVFQVNGKWYGKNLEELRTCVVDIIELKGEKLTRLPHPFEDTGTSFYNAEKQHGVMRVLWDLKKLYVLQWR</sequence>
<proteinExistence type="predicted"/>
<evidence type="ECO:0000313" key="5">
    <source>
        <dbReference type="EMBL" id="KAK1357015.1"/>
    </source>
</evidence>
<evidence type="ECO:0000313" key="6">
    <source>
        <dbReference type="Proteomes" id="UP001237642"/>
    </source>
</evidence>
<gene>
    <name evidence="5" type="ORF">POM88_050271</name>
</gene>
<keyword evidence="6" id="KW-1185">Reference proteome</keyword>
<dbReference type="GO" id="GO:0009908">
    <property type="term" value="P:flower development"/>
    <property type="evidence" value="ECO:0007669"/>
    <property type="project" value="InterPro"/>
</dbReference>
<reference evidence="5" key="1">
    <citation type="submission" date="2023-02" db="EMBL/GenBank/DDBJ databases">
        <title>Genome of toxic invasive species Heracleum sosnowskyi carries increased number of genes despite the absence of recent whole-genome duplications.</title>
        <authorList>
            <person name="Schelkunov M."/>
            <person name="Shtratnikova V."/>
            <person name="Makarenko M."/>
            <person name="Klepikova A."/>
            <person name="Omelchenko D."/>
            <person name="Novikova G."/>
            <person name="Obukhova E."/>
            <person name="Bogdanov V."/>
            <person name="Penin A."/>
            <person name="Logacheva M."/>
        </authorList>
    </citation>
    <scope>NUCLEOTIDE SEQUENCE</scope>
    <source>
        <strain evidence="5">Hsosn_3</strain>
        <tissue evidence="5">Leaf</tissue>
    </source>
</reference>
<name>A0AAD8M085_9APIA</name>
<evidence type="ECO:0000256" key="1">
    <source>
        <dbReference type="ARBA" id="ARBA00004123"/>
    </source>
</evidence>
<dbReference type="Proteomes" id="UP001237642">
    <property type="component" value="Unassembled WGS sequence"/>
</dbReference>
<dbReference type="SMART" id="SM00389">
    <property type="entry name" value="HOX"/>
    <property type="match status" value="1"/>
</dbReference>
<evidence type="ECO:0000256" key="2">
    <source>
        <dbReference type="PROSITE-ProRule" id="PRU00108"/>
    </source>
</evidence>
<keyword evidence="2" id="KW-0539">Nucleus</keyword>
<dbReference type="PANTHER" id="PTHR35743">
    <property type="entry name" value="NODULIN HOMEOBOX"/>
    <property type="match status" value="1"/>
</dbReference>
<dbReference type="GO" id="GO:0003697">
    <property type="term" value="F:single-stranded DNA binding"/>
    <property type="evidence" value="ECO:0007669"/>
    <property type="project" value="InterPro"/>
</dbReference>
<dbReference type="Pfam" id="PF25246">
    <property type="entry name" value="Nodulin_N"/>
    <property type="match status" value="1"/>
</dbReference>
<dbReference type="Pfam" id="PF24426">
    <property type="entry name" value="HTH_NDX"/>
    <property type="match status" value="1"/>
</dbReference>
<dbReference type="PROSITE" id="PS50071">
    <property type="entry name" value="HOMEOBOX_2"/>
    <property type="match status" value="1"/>
</dbReference>
<dbReference type="InterPro" id="IPR001356">
    <property type="entry name" value="HD"/>
</dbReference>
<dbReference type="InterPro" id="IPR056559">
    <property type="entry name" value="NDX_C"/>
</dbReference>
<dbReference type="Pfam" id="PF24679">
    <property type="entry name" value="Nodulin_C"/>
    <property type="match status" value="1"/>
</dbReference>
<feature type="compositionally biased region" description="Basic and acidic residues" evidence="3">
    <location>
        <begin position="676"/>
        <end position="687"/>
    </location>
</feature>
<comment type="subcellular location">
    <subcellularLocation>
        <location evidence="1 2">Nucleus</location>
    </subcellularLocation>
</comment>
<dbReference type="EMBL" id="JAUIZM010000011">
    <property type="protein sequence ID" value="KAK1357015.1"/>
    <property type="molecule type" value="Genomic_DNA"/>
</dbReference>